<accession>A0A0D7A6Y3</accession>
<keyword evidence="1 5" id="KW-0489">Methyltransferase</keyword>
<dbReference type="PROSITE" id="PS51682">
    <property type="entry name" value="SAM_OMT_I"/>
    <property type="match status" value="1"/>
</dbReference>
<keyword evidence="2 5" id="KW-0808">Transferase</keyword>
<gene>
    <name evidence="5" type="ORF">FISHEDRAFT_66584</name>
</gene>
<dbReference type="InterPro" id="IPR002935">
    <property type="entry name" value="SAM_O-MeTrfase"/>
</dbReference>
<dbReference type="AlphaFoldDB" id="A0A0D7A6Y3"/>
<dbReference type="GO" id="GO:0032259">
    <property type="term" value="P:methylation"/>
    <property type="evidence" value="ECO:0007669"/>
    <property type="project" value="UniProtKB-KW"/>
</dbReference>
<evidence type="ECO:0000313" key="5">
    <source>
        <dbReference type="EMBL" id="KIY46134.1"/>
    </source>
</evidence>
<dbReference type="SUPFAM" id="SSF53335">
    <property type="entry name" value="S-adenosyl-L-methionine-dependent methyltransferases"/>
    <property type="match status" value="1"/>
</dbReference>
<keyword evidence="3" id="KW-0949">S-adenosyl-L-methionine</keyword>
<comment type="similarity">
    <text evidence="4">Belongs to the class I-like SAM-binding methyltransferase superfamily. Cation-dependent O-methyltransferase family.</text>
</comment>
<evidence type="ECO:0000256" key="1">
    <source>
        <dbReference type="ARBA" id="ARBA00022603"/>
    </source>
</evidence>
<evidence type="ECO:0000256" key="3">
    <source>
        <dbReference type="ARBA" id="ARBA00022691"/>
    </source>
</evidence>
<name>A0A0D7A6Y3_9AGAR</name>
<dbReference type="InterPro" id="IPR050362">
    <property type="entry name" value="Cation-dep_OMT"/>
</dbReference>
<reference evidence="5 6" key="1">
    <citation type="journal article" date="2015" name="Fungal Genet. Biol.">
        <title>Evolution of novel wood decay mechanisms in Agaricales revealed by the genome sequences of Fistulina hepatica and Cylindrobasidium torrendii.</title>
        <authorList>
            <person name="Floudas D."/>
            <person name="Held B.W."/>
            <person name="Riley R."/>
            <person name="Nagy L.G."/>
            <person name="Koehler G."/>
            <person name="Ransdell A.S."/>
            <person name="Younus H."/>
            <person name="Chow J."/>
            <person name="Chiniquy J."/>
            <person name="Lipzen A."/>
            <person name="Tritt A."/>
            <person name="Sun H."/>
            <person name="Haridas S."/>
            <person name="LaButti K."/>
            <person name="Ohm R.A."/>
            <person name="Kues U."/>
            <person name="Blanchette R.A."/>
            <person name="Grigoriev I.V."/>
            <person name="Minto R.E."/>
            <person name="Hibbett D.S."/>
        </authorList>
    </citation>
    <scope>NUCLEOTIDE SEQUENCE [LARGE SCALE GENOMIC DNA]</scope>
    <source>
        <strain evidence="5 6">ATCC 64428</strain>
    </source>
</reference>
<dbReference type="GO" id="GO:0008757">
    <property type="term" value="F:S-adenosylmethionine-dependent methyltransferase activity"/>
    <property type="evidence" value="ECO:0007669"/>
    <property type="project" value="TreeGrafter"/>
</dbReference>
<evidence type="ECO:0000313" key="6">
    <source>
        <dbReference type="Proteomes" id="UP000054144"/>
    </source>
</evidence>
<protein>
    <submittedName>
        <fullName evidence="5">S-adenosyl-L-methionine-dependent methyltransferase</fullName>
    </submittedName>
</protein>
<proteinExistence type="inferred from homology"/>
<sequence>MPISPNSFLKGLADRPVTVDDWEQADKYFESFLIPKDEVLELVTKNAEENGLPDIAVGPAEGRLFNLIARTMGAKRILEVGTLGGFSTIWFARAVPEDGEVLTFEVNPKHAEVARKNLEVAGVSKKVTVVVGPAIDSLKKLSDEPKFDLAFIDADKESNVAYLTEAKRLVRSGGVIIVDNVIRYGLVADLSTTSPSTEGIRAMLKALQTDTDVECTVIGTASGRGYDGFMYALRK</sequence>
<dbReference type="CDD" id="cd02440">
    <property type="entry name" value="AdoMet_MTases"/>
    <property type="match status" value="1"/>
</dbReference>
<dbReference type="Gene3D" id="3.40.50.150">
    <property type="entry name" value="Vaccinia Virus protein VP39"/>
    <property type="match status" value="1"/>
</dbReference>
<dbReference type="PANTHER" id="PTHR10509:SF14">
    <property type="entry name" value="CAFFEOYL-COA O-METHYLTRANSFERASE 3-RELATED"/>
    <property type="match status" value="1"/>
</dbReference>
<dbReference type="Proteomes" id="UP000054144">
    <property type="component" value="Unassembled WGS sequence"/>
</dbReference>
<evidence type="ECO:0000256" key="4">
    <source>
        <dbReference type="ARBA" id="ARBA00023453"/>
    </source>
</evidence>
<dbReference type="PANTHER" id="PTHR10509">
    <property type="entry name" value="O-METHYLTRANSFERASE-RELATED"/>
    <property type="match status" value="1"/>
</dbReference>
<keyword evidence="6" id="KW-1185">Reference proteome</keyword>
<dbReference type="EMBL" id="KN882043">
    <property type="protein sequence ID" value="KIY46134.1"/>
    <property type="molecule type" value="Genomic_DNA"/>
</dbReference>
<dbReference type="GO" id="GO:0008171">
    <property type="term" value="F:O-methyltransferase activity"/>
    <property type="evidence" value="ECO:0007669"/>
    <property type="project" value="InterPro"/>
</dbReference>
<evidence type="ECO:0000256" key="2">
    <source>
        <dbReference type="ARBA" id="ARBA00022679"/>
    </source>
</evidence>
<organism evidence="5 6">
    <name type="scientific">Fistulina hepatica ATCC 64428</name>
    <dbReference type="NCBI Taxonomy" id="1128425"/>
    <lineage>
        <taxon>Eukaryota</taxon>
        <taxon>Fungi</taxon>
        <taxon>Dikarya</taxon>
        <taxon>Basidiomycota</taxon>
        <taxon>Agaricomycotina</taxon>
        <taxon>Agaricomycetes</taxon>
        <taxon>Agaricomycetidae</taxon>
        <taxon>Agaricales</taxon>
        <taxon>Fistulinaceae</taxon>
        <taxon>Fistulina</taxon>
    </lineage>
</organism>
<dbReference type="InterPro" id="IPR029063">
    <property type="entry name" value="SAM-dependent_MTases_sf"/>
</dbReference>
<dbReference type="OrthoDB" id="10251242at2759"/>
<dbReference type="Pfam" id="PF01596">
    <property type="entry name" value="Methyltransf_3"/>
    <property type="match status" value="1"/>
</dbReference>